<proteinExistence type="predicted"/>
<keyword evidence="2" id="KW-1185">Reference proteome</keyword>
<dbReference type="EMBL" id="JBIMZQ010000040">
    <property type="protein sequence ID" value="KAL3660536.1"/>
    <property type="molecule type" value="Genomic_DNA"/>
</dbReference>
<accession>A0ABD3F4E0</accession>
<organism evidence="1 2">
    <name type="scientific">Phytophthora oleae</name>
    <dbReference type="NCBI Taxonomy" id="2107226"/>
    <lineage>
        <taxon>Eukaryota</taxon>
        <taxon>Sar</taxon>
        <taxon>Stramenopiles</taxon>
        <taxon>Oomycota</taxon>
        <taxon>Peronosporomycetes</taxon>
        <taxon>Peronosporales</taxon>
        <taxon>Peronosporaceae</taxon>
        <taxon>Phytophthora</taxon>
    </lineage>
</organism>
<sequence length="57" mass="6232">MHVTNTATKLMGIATPDTQDMMQVLSDTIPEDVSASNMFDEAVTTIMVNVAMVMRVQ</sequence>
<reference evidence="1 2" key="1">
    <citation type="submission" date="2024-09" db="EMBL/GenBank/DDBJ databases">
        <title>Genome sequencing and assembly of Phytophthora oleae, isolate VK10A, causative agent of rot of olive drupes.</title>
        <authorList>
            <person name="Conti Taguali S."/>
            <person name="Riolo M."/>
            <person name="La Spada F."/>
            <person name="Cacciola S.O."/>
            <person name="Dionisio G."/>
        </authorList>
    </citation>
    <scope>NUCLEOTIDE SEQUENCE [LARGE SCALE GENOMIC DNA]</scope>
    <source>
        <strain evidence="1 2">VK10A</strain>
    </source>
</reference>
<dbReference type="AlphaFoldDB" id="A0ABD3F4E0"/>
<evidence type="ECO:0000313" key="2">
    <source>
        <dbReference type="Proteomes" id="UP001632037"/>
    </source>
</evidence>
<evidence type="ECO:0000313" key="1">
    <source>
        <dbReference type="EMBL" id="KAL3660536.1"/>
    </source>
</evidence>
<gene>
    <name evidence="1" type="ORF">V7S43_014291</name>
</gene>
<protein>
    <submittedName>
        <fullName evidence="1">Uncharacterized protein</fullName>
    </submittedName>
</protein>
<dbReference type="Proteomes" id="UP001632037">
    <property type="component" value="Unassembled WGS sequence"/>
</dbReference>
<comment type="caution">
    <text evidence="1">The sequence shown here is derived from an EMBL/GenBank/DDBJ whole genome shotgun (WGS) entry which is preliminary data.</text>
</comment>
<name>A0ABD3F4E0_9STRA</name>